<dbReference type="Proteomes" id="UP000003879">
    <property type="component" value="Unassembled WGS sequence"/>
</dbReference>
<evidence type="ECO:0000313" key="2">
    <source>
        <dbReference type="Proteomes" id="UP000003879"/>
    </source>
</evidence>
<proteinExistence type="predicted"/>
<organism evidence="1 2">
    <name type="scientific">Bacteroides fragilis CL07T12C05</name>
    <dbReference type="NCBI Taxonomy" id="997883"/>
    <lineage>
        <taxon>Bacteria</taxon>
        <taxon>Pseudomonadati</taxon>
        <taxon>Bacteroidota</taxon>
        <taxon>Bacteroidia</taxon>
        <taxon>Bacteroidales</taxon>
        <taxon>Bacteroidaceae</taxon>
        <taxon>Bacteroides</taxon>
    </lineage>
</organism>
<accession>A0A0E2APL5</accession>
<name>A0A0E2APL5_BACFG</name>
<gene>
    <name evidence="1" type="ORF">HMPREF1056_02106</name>
</gene>
<evidence type="ECO:0008006" key="3">
    <source>
        <dbReference type="Google" id="ProtNLM"/>
    </source>
</evidence>
<protein>
    <recommendedName>
        <fullName evidence="3">MJ0042 family finger-like domain-containing protein</fullName>
    </recommendedName>
</protein>
<evidence type="ECO:0000313" key="1">
    <source>
        <dbReference type="EMBL" id="EIY96218.1"/>
    </source>
</evidence>
<sequence length="60" mass="6829">MIKISADKDADQREIYNKIVLCPICGQKLTDISYVNGVVILRVKCRRCKNYINVDIVGTK</sequence>
<dbReference type="AlphaFoldDB" id="A0A0E2APL5"/>
<dbReference type="EMBL" id="AGXN01000012">
    <property type="protein sequence ID" value="EIY96218.1"/>
    <property type="molecule type" value="Genomic_DNA"/>
</dbReference>
<reference evidence="1 2" key="1">
    <citation type="submission" date="2012-02" db="EMBL/GenBank/DDBJ databases">
        <title>The Genome Sequence of Bacteroides fragilis CL07T12C05.</title>
        <authorList>
            <consortium name="The Broad Institute Genome Sequencing Platform"/>
            <person name="Earl A."/>
            <person name="Ward D."/>
            <person name="Feldgarden M."/>
            <person name="Gevers D."/>
            <person name="Zitomersky N.L."/>
            <person name="Coyne M.J."/>
            <person name="Comstock L.E."/>
            <person name="Young S.K."/>
            <person name="Zeng Q."/>
            <person name="Gargeya S."/>
            <person name="Fitzgerald M."/>
            <person name="Haas B."/>
            <person name="Abouelleil A."/>
            <person name="Alvarado L."/>
            <person name="Arachchi H.M."/>
            <person name="Berlin A."/>
            <person name="Chapman S.B."/>
            <person name="Gearin G."/>
            <person name="Goldberg J."/>
            <person name="Griggs A."/>
            <person name="Gujja S."/>
            <person name="Hansen M."/>
            <person name="Heiman D."/>
            <person name="Howarth C."/>
            <person name="Larimer J."/>
            <person name="Lui A."/>
            <person name="MacDonald P.J.P."/>
            <person name="McCowen C."/>
            <person name="Montmayeur A."/>
            <person name="Murphy C."/>
            <person name="Neiman D."/>
            <person name="Pearson M."/>
            <person name="Priest M."/>
            <person name="Roberts A."/>
            <person name="Saif S."/>
            <person name="Shea T."/>
            <person name="Sisk P."/>
            <person name="Stolte C."/>
            <person name="Sykes S."/>
            <person name="Wortman J."/>
            <person name="Nusbaum C."/>
            <person name="Birren B."/>
        </authorList>
    </citation>
    <scope>NUCLEOTIDE SEQUENCE [LARGE SCALE GENOMIC DNA]</scope>
    <source>
        <strain evidence="1 2">CL07T12C05</strain>
    </source>
</reference>
<comment type="caution">
    <text evidence="1">The sequence shown here is derived from an EMBL/GenBank/DDBJ whole genome shotgun (WGS) entry which is preliminary data.</text>
</comment>
<dbReference type="HOGENOM" id="CLU_2931500_0_0_10"/>